<evidence type="ECO:0008006" key="4">
    <source>
        <dbReference type="Google" id="ProtNLM"/>
    </source>
</evidence>
<dbReference type="AlphaFoldDB" id="A0A1M6RY94"/>
<reference evidence="2 3" key="1">
    <citation type="submission" date="2016-11" db="EMBL/GenBank/DDBJ databases">
        <authorList>
            <person name="Jaros S."/>
            <person name="Januszkiewicz K."/>
            <person name="Wedrychowicz H."/>
        </authorList>
    </citation>
    <scope>NUCLEOTIDE SEQUENCE [LARGE SCALE GENOMIC DNA]</scope>
    <source>
        <strain evidence="2 3">KHT3</strain>
    </source>
</reference>
<accession>A0A1M6RY94</accession>
<dbReference type="PROSITE" id="PS51257">
    <property type="entry name" value="PROKAR_LIPOPROTEIN"/>
    <property type="match status" value="1"/>
</dbReference>
<keyword evidence="1" id="KW-0732">Signal</keyword>
<evidence type="ECO:0000256" key="1">
    <source>
        <dbReference type="SAM" id="SignalP"/>
    </source>
</evidence>
<dbReference type="EMBL" id="FRBD01000002">
    <property type="protein sequence ID" value="SHK37495.1"/>
    <property type="molecule type" value="Genomic_DNA"/>
</dbReference>
<evidence type="ECO:0000313" key="2">
    <source>
        <dbReference type="EMBL" id="SHK37495.1"/>
    </source>
</evidence>
<gene>
    <name evidence="2" type="ORF">SAMN05216463_102180</name>
</gene>
<name>A0A1M6RY94_XYLRU</name>
<proteinExistence type="predicted"/>
<sequence>MRKVFFNALLAGAMILTGVSFSACSKDNDDLETRITAIEGYFNEAVGATVISATQAADGSWTLTMSDGKVITTPPSKSGSEVTVTENENNFIITVNGTQYVIPKAAAACQLIYSPQFEDGIEVYDGSTINVQFQMSPRLANLDNAQIDIQEAHELRTRGNSELFKVVDGASITGEMLMVPVQATGAEEGKTYAVNMVIMQNGKTYISNYFRIKVNSNNFVVESLEDYGFASSVVDAQKSEVTQSAAGTDTWHWNATIPADLVDDFNMADFFTGLPAGATFEVAGASKQLNENARNANEVLKNSLATDGSWSLAGRPGCDFEEGFMVNILVDGVVKMKVNWIFIDPLKEVSFKGGFNNLSEHMEICPEDGSGYWAPGANSWDIQKAFSAVYDGDDSQVPMQHGGSQAFLHEQWGKYSVQMKEEGDIIFHDGTRLALGDLGKKYAKYSKGVYWYLGGAAVTSSNRRNIADKPEDEAALIEKFGGNCNGEIISGWDWIPYEDWHDLIGIDITESGVMTTGQQYPGWGLRIHARAAYEYAYGQRYIGDGDGGIAFLFINRRGAAEGVIDPASR</sequence>
<dbReference type="RefSeq" id="WP_139261306.1">
    <property type="nucleotide sequence ID" value="NZ_FRBD01000002.1"/>
</dbReference>
<feature type="signal peptide" evidence="1">
    <location>
        <begin position="1"/>
        <end position="25"/>
    </location>
</feature>
<evidence type="ECO:0000313" key="3">
    <source>
        <dbReference type="Proteomes" id="UP000184130"/>
    </source>
</evidence>
<dbReference type="OrthoDB" id="1039893at2"/>
<protein>
    <recommendedName>
        <fullName evidence="4">Lipoprotein</fullName>
    </recommendedName>
</protein>
<feature type="chain" id="PRO_5009920720" description="Lipoprotein" evidence="1">
    <location>
        <begin position="26"/>
        <end position="569"/>
    </location>
</feature>
<dbReference type="Proteomes" id="UP000184130">
    <property type="component" value="Unassembled WGS sequence"/>
</dbReference>
<organism evidence="2 3">
    <name type="scientific">Xylanibacter ruminicola</name>
    <name type="common">Prevotella ruminicola</name>
    <dbReference type="NCBI Taxonomy" id="839"/>
    <lineage>
        <taxon>Bacteria</taxon>
        <taxon>Pseudomonadati</taxon>
        <taxon>Bacteroidota</taxon>
        <taxon>Bacteroidia</taxon>
        <taxon>Bacteroidales</taxon>
        <taxon>Prevotellaceae</taxon>
        <taxon>Xylanibacter</taxon>
    </lineage>
</organism>